<dbReference type="SUPFAM" id="SSF50939">
    <property type="entry name" value="Sialidases"/>
    <property type="match status" value="1"/>
</dbReference>
<name>A0A5C6D8K3_9BACT</name>
<keyword evidence="2" id="KW-1185">Reference proteome</keyword>
<sequence>MINCLRLICTFNGAGTFQQVSLVPAELRLCRVDRFFDSGTERKRKLMIHINRFLVPLFWCLLFTAQATSVLDAEGFDDDTMDVAIGGCGGVYLLASPGELVIDVYKRDRNRGGRTTELRAILVGPDRQVLQEAVIPDDEKPAGHGWGEAQHVRFTTTVSRKGIFALNITVSQDRYGSEMAWGFQTNCKKYMVETSRGHRDERRQEPIVLLNPSRAGDVCFVPREGKFDMEISGLSNTAGELSVFDGNDELIQTLAVDSQGKTTHSFPAQTHRDALPWRLHLPSYQATIQIDGVTRWDSTDPYVNLPCWTPDPTSYFSLLPYRWLLTPYRTTIHAPPGEQRQTRFRLHNNGSSPTTIELNLEFDDQNWPVELSSQQVQLAPRQAAEVTATYCVPTDGEAKVCHIRATPTDCPELSTYSTLRVTAEPPLASQPLEMPIVLKPYQHENELYGYQRDYPSENQMYFDVENRPCLQQDGEIATLGDEHWTQSDLSSAIEYCDPQLKGQSIKAASTKIAFDSSNGMYVLARAGGQAVLLHSVNRGRTFSAYAIPGPEKQASVLDMEQFSGHNVSDQPPAIVRFTRTATDSKLKWRRLNDLELILPKKNNGRITFDHSVLISKSCIGLSSHSGIPSSVVSRGDKVHVAWGQATDPAEQVPGVPAYVVTFDRRTGQLGKPALVGYGPPANDVHNSPSITMDSRGTLHVLCGTHGQPFPYSRSLATNDASLGWTDPVTVGDGRQTYVGLVCGADDTLHLVFRMWRQGEQPHPASHHATLAYQRKPPGQPWEAPRVLIVAPFSEYSIFYHRLTIDRKGRLFLSYDYWSTYWFYRTDHQGDRRAVIMSPNRGTTWKLVETSDL</sequence>
<dbReference type="AlphaFoldDB" id="A0A5C6D8K3"/>
<dbReference type="EMBL" id="SJPV01000010">
    <property type="protein sequence ID" value="TWU33272.1"/>
    <property type="molecule type" value="Genomic_DNA"/>
</dbReference>
<dbReference type="Proteomes" id="UP000319143">
    <property type="component" value="Unassembled WGS sequence"/>
</dbReference>
<dbReference type="OrthoDB" id="223410at2"/>
<comment type="caution">
    <text evidence="1">The sequence shown here is derived from an EMBL/GenBank/DDBJ whole genome shotgun (WGS) entry which is preliminary data.</text>
</comment>
<dbReference type="InterPro" id="IPR036278">
    <property type="entry name" value="Sialidase_sf"/>
</dbReference>
<protein>
    <submittedName>
        <fullName evidence="1">Uncharacterized protein</fullName>
    </submittedName>
</protein>
<accession>A0A5C6D8K3</accession>
<evidence type="ECO:0000313" key="1">
    <source>
        <dbReference type="EMBL" id="TWU33272.1"/>
    </source>
</evidence>
<dbReference type="Pfam" id="PF15892">
    <property type="entry name" value="BNR_4"/>
    <property type="match status" value="1"/>
</dbReference>
<organism evidence="1 2">
    <name type="scientific">Novipirellula artificiosorum</name>
    <dbReference type="NCBI Taxonomy" id="2528016"/>
    <lineage>
        <taxon>Bacteria</taxon>
        <taxon>Pseudomonadati</taxon>
        <taxon>Planctomycetota</taxon>
        <taxon>Planctomycetia</taxon>
        <taxon>Pirellulales</taxon>
        <taxon>Pirellulaceae</taxon>
        <taxon>Novipirellula</taxon>
    </lineage>
</organism>
<proteinExistence type="predicted"/>
<gene>
    <name evidence="1" type="ORF">Poly41_50240</name>
</gene>
<reference evidence="1 2" key="1">
    <citation type="submission" date="2019-02" db="EMBL/GenBank/DDBJ databases">
        <title>Deep-cultivation of Planctomycetes and their phenomic and genomic characterization uncovers novel biology.</title>
        <authorList>
            <person name="Wiegand S."/>
            <person name="Jogler M."/>
            <person name="Boedeker C."/>
            <person name="Pinto D."/>
            <person name="Vollmers J."/>
            <person name="Rivas-Marin E."/>
            <person name="Kohn T."/>
            <person name="Peeters S.H."/>
            <person name="Heuer A."/>
            <person name="Rast P."/>
            <person name="Oberbeckmann S."/>
            <person name="Bunk B."/>
            <person name="Jeske O."/>
            <person name="Meyerdierks A."/>
            <person name="Storesund J.E."/>
            <person name="Kallscheuer N."/>
            <person name="Luecker S."/>
            <person name="Lage O.M."/>
            <person name="Pohl T."/>
            <person name="Merkel B.J."/>
            <person name="Hornburger P."/>
            <person name="Mueller R.-W."/>
            <person name="Bruemmer F."/>
            <person name="Labrenz M."/>
            <person name="Spormann A.M."/>
            <person name="Op Den Camp H."/>
            <person name="Overmann J."/>
            <person name="Amann R."/>
            <person name="Jetten M.S.M."/>
            <person name="Mascher T."/>
            <person name="Medema M.H."/>
            <person name="Devos D.P."/>
            <person name="Kaster A.-K."/>
            <person name="Ovreas L."/>
            <person name="Rohde M."/>
            <person name="Galperin M.Y."/>
            <person name="Jogler C."/>
        </authorList>
    </citation>
    <scope>NUCLEOTIDE SEQUENCE [LARGE SCALE GENOMIC DNA]</scope>
    <source>
        <strain evidence="1 2">Poly41</strain>
    </source>
</reference>
<evidence type="ECO:0000313" key="2">
    <source>
        <dbReference type="Proteomes" id="UP000319143"/>
    </source>
</evidence>